<dbReference type="PANTHER" id="PTHR33115:SF56">
    <property type="entry name" value="OS05G0239400 PROTEIN"/>
    <property type="match status" value="1"/>
</dbReference>
<organism evidence="3">
    <name type="scientific">Oryza barthii</name>
    <dbReference type="NCBI Taxonomy" id="65489"/>
    <lineage>
        <taxon>Eukaryota</taxon>
        <taxon>Viridiplantae</taxon>
        <taxon>Streptophyta</taxon>
        <taxon>Embryophyta</taxon>
        <taxon>Tracheophyta</taxon>
        <taxon>Spermatophyta</taxon>
        <taxon>Magnoliopsida</taxon>
        <taxon>Liliopsida</taxon>
        <taxon>Poales</taxon>
        <taxon>Poaceae</taxon>
        <taxon>BOP clade</taxon>
        <taxon>Oryzoideae</taxon>
        <taxon>Oryzeae</taxon>
        <taxon>Oryzinae</taxon>
        <taxon>Oryza</taxon>
    </lineage>
</organism>
<reference evidence="3" key="2">
    <citation type="submission" date="2015-03" db="UniProtKB">
        <authorList>
            <consortium name="EnsemblPlants"/>
        </authorList>
    </citation>
    <scope>IDENTIFICATION</scope>
</reference>
<evidence type="ECO:0000313" key="3">
    <source>
        <dbReference type="EnsemblPlants" id="OBART08G11610.1"/>
    </source>
</evidence>
<keyword evidence="2" id="KW-1133">Transmembrane helix</keyword>
<accession>A0A0D3GZ97</accession>
<name>A0A0D3GZ97_9ORYZ</name>
<dbReference type="HOGENOM" id="CLU_009953_2_1_1"/>
<evidence type="ECO:0000256" key="1">
    <source>
        <dbReference type="SAM" id="MobiDB-lite"/>
    </source>
</evidence>
<proteinExistence type="predicted"/>
<feature type="compositionally biased region" description="Basic and acidic residues" evidence="1">
    <location>
        <begin position="438"/>
        <end position="462"/>
    </location>
</feature>
<evidence type="ECO:0000313" key="4">
    <source>
        <dbReference type="Proteomes" id="UP000026960"/>
    </source>
</evidence>
<dbReference type="STRING" id="65489.A0A0D3GZ97"/>
<feature type="transmembrane region" description="Helical" evidence="2">
    <location>
        <begin position="29"/>
        <end position="51"/>
    </location>
</feature>
<protein>
    <submittedName>
        <fullName evidence="3">Uncharacterized protein</fullName>
    </submittedName>
</protein>
<dbReference type="Proteomes" id="UP000026960">
    <property type="component" value="Chromosome 8"/>
</dbReference>
<dbReference type="PANTHER" id="PTHR33115">
    <property type="entry name" value="ARM REPEAT SUPERFAMILY PROTEIN"/>
    <property type="match status" value="1"/>
</dbReference>
<keyword evidence="2" id="KW-0472">Membrane</keyword>
<dbReference type="PaxDb" id="65489-OBART08G11610.1"/>
<sequence length="600" mass="67121">MVSIVISVMRLIQLDYYSSDDAGKGKLKAALFAFYSLALIHGVGFYSWFLLRRLVMVKVMESVHGMRPTGYLQETTSKCANILLESGYHDDHLTGVRMLDTFVVKKTRSVRRHMLSSRHSIQNLLTMLSRPTSWTLDEREIRERAARIMAGIAGDLHIARFPGALQSVSSLLDCAGHHQKHDTCARRERLREDVKRRKSASSFKPRGAKELILLIIERLAGDDHNCREICDTQGLLSKITAPITSRAFLDAVCEDDDVWFDILSTSLRVLARLISSPGEASTRLLQETSTSQDMEPALQILAQVALGPYTGLMTKEEFVSLLRYIFFGNKDNMGRLRRKAGELLVKSLSTPSNGDGIAGTIMEILCEGDSKDGLDIRRYGTVVDQLTEMLVKDKQCQISAAAILEYLCSRFLKSCQLSKQDAINLLTTARGSDYSAIARDEESQPPKDAVQDKSPTEQDDKLSQEKKLLAALLSLTMVICEKLIDADDFSNVAHVDRELLKKLIEIIDVNNDATADCLRIVKLSCQVAILAIQHKLSCAKDFNEHDRNHVLTKASENLLELDKCMFFAGNDHEAIKPARSLSSLVKEAQERFKEAQARAR</sequence>
<reference evidence="3" key="1">
    <citation type="journal article" date="2009" name="Rice">
        <title>De Novo Next Generation Sequencing of Plant Genomes.</title>
        <authorList>
            <person name="Rounsley S."/>
            <person name="Marri P.R."/>
            <person name="Yu Y."/>
            <person name="He R."/>
            <person name="Sisneros N."/>
            <person name="Goicoechea J.L."/>
            <person name="Lee S.J."/>
            <person name="Angelova A."/>
            <person name="Kudrna D."/>
            <person name="Luo M."/>
            <person name="Affourtit J."/>
            <person name="Desany B."/>
            <person name="Knight J."/>
            <person name="Niazi F."/>
            <person name="Egholm M."/>
            <person name="Wing R.A."/>
        </authorList>
    </citation>
    <scope>NUCLEOTIDE SEQUENCE [LARGE SCALE GENOMIC DNA]</scope>
    <source>
        <strain evidence="3">cv. IRGC 105608</strain>
    </source>
</reference>
<keyword evidence="2" id="KW-0812">Transmembrane</keyword>
<dbReference type="eggNOG" id="ENOG502QRQI">
    <property type="taxonomic scope" value="Eukaryota"/>
</dbReference>
<dbReference type="EnsemblPlants" id="OBART08G11610.1">
    <property type="protein sequence ID" value="OBART08G11610.1"/>
    <property type="gene ID" value="OBART08G11610"/>
</dbReference>
<feature type="region of interest" description="Disordered" evidence="1">
    <location>
        <begin position="436"/>
        <end position="462"/>
    </location>
</feature>
<evidence type="ECO:0000256" key="2">
    <source>
        <dbReference type="SAM" id="Phobius"/>
    </source>
</evidence>
<keyword evidence="4" id="KW-1185">Reference proteome</keyword>
<dbReference type="AlphaFoldDB" id="A0A0D3GZ97"/>
<dbReference type="Gramene" id="OBART08G11610.1">
    <property type="protein sequence ID" value="OBART08G11610.1"/>
    <property type="gene ID" value="OBART08G11610"/>
</dbReference>